<dbReference type="AlphaFoldDB" id="C9ZQ21"/>
<name>C9ZQ21_TRYB9</name>
<dbReference type="RefSeq" id="XP_011773786.1">
    <property type="nucleotide sequence ID" value="XM_011775484.1"/>
</dbReference>
<accession>C9ZQ21</accession>
<protein>
    <submittedName>
        <fullName evidence="1">Uncharacterized protein</fullName>
    </submittedName>
</protein>
<dbReference type="Proteomes" id="UP000002316">
    <property type="component" value="Chromosome 5"/>
</dbReference>
<dbReference type="EMBL" id="FN554968">
    <property type="protein sequence ID" value="CBH11499.1"/>
    <property type="molecule type" value="Genomic_DNA"/>
</dbReference>
<proteinExistence type="predicted"/>
<sequence>MIIYLTIPFTEYFLITPKIGENAFISEWPDQTSTSLNYLVRKLHILQTLFYMRGRNVLHMRLYFTPAWAVDMHIQPIFTSPVIFIAEKIVYYYYYYFEGMGTEGGIKMSYIMEGKPLPQQVRNF</sequence>
<dbReference type="KEGG" id="tbg:TbgDal_V6390"/>
<gene>
    <name evidence="1" type="ORF">TbgDal_V6390</name>
</gene>
<evidence type="ECO:0000313" key="1">
    <source>
        <dbReference type="EMBL" id="CBH11499.1"/>
    </source>
</evidence>
<organism evidence="1 2">
    <name type="scientific">Trypanosoma brucei gambiense (strain MHOM/CI/86/DAL972)</name>
    <dbReference type="NCBI Taxonomy" id="679716"/>
    <lineage>
        <taxon>Eukaryota</taxon>
        <taxon>Discoba</taxon>
        <taxon>Euglenozoa</taxon>
        <taxon>Kinetoplastea</taxon>
        <taxon>Metakinetoplastina</taxon>
        <taxon>Trypanosomatida</taxon>
        <taxon>Trypanosomatidae</taxon>
        <taxon>Trypanosoma</taxon>
    </lineage>
</organism>
<reference evidence="2" key="1">
    <citation type="journal article" date="2010" name="PLoS Negl. Trop. Dis.">
        <title>The genome sequence of Trypanosoma brucei gambiense, causative agent of chronic human african trypanosomiasis.</title>
        <authorList>
            <person name="Jackson A.P."/>
            <person name="Sanders M."/>
            <person name="Berry A."/>
            <person name="McQuillan J."/>
            <person name="Aslett M.A."/>
            <person name="Quail M.A."/>
            <person name="Chukualim B."/>
            <person name="Capewell P."/>
            <person name="MacLeod A."/>
            <person name="Melville S.E."/>
            <person name="Gibson W."/>
            <person name="Barry J.D."/>
            <person name="Berriman M."/>
            <person name="Hertz-Fowler C."/>
        </authorList>
    </citation>
    <scope>NUCLEOTIDE SEQUENCE [LARGE SCALE GENOMIC DNA]</scope>
    <source>
        <strain evidence="2">MHOM/CI/86/DAL972</strain>
    </source>
</reference>
<dbReference type="GeneID" id="23861667"/>
<evidence type="ECO:0000313" key="2">
    <source>
        <dbReference type="Proteomes" id="UP000002316"/>
    </source>
</evidence>